<dbReference type="EMBL" id="GDJX01005310">
    <property type="protein sequence ID" value="JAT62626.1"/>
    <property type="molecule type" value="Transcribed_RNA"/>
</dbReference>
<dbReference type="PANTHER" id="PTHR33595:SF7">
    <property type="entry name" value="OS12G0242500 PROTEIN"/>
    <property type="match status" value="1"/>
</dbReference>
<feature type="compositionally biased region" description="Pro residues" evidence="1">
    <location>
        <begin position="38"/>
        <end position="51"/>
    </location>
</feature>
<dbReference type="InterPro" id="IPR057710">
    <property type="entry name" value="DUF7950"/>
</dbReference>
<dbReference type="PANTHER" id="PTHR33595">
    <property type="entry name" value="VON WILLEBRAND FACTOR A DOMAIN PROTEIN"/>
    <property type="match status" value="1"/>
</dbReference>
<name>A0A1D1Z6X7_9ARAE</name>
<accession>A0A1D1Z6X7</accession>
<feature type="non-terminal residue" evidence="3">
    <location>
        <position position="1"/>
    </location>
</feature>
<proteinExistence type="predicted"/>
<evidence type="ECO:0000256" key="1">
    <source>
        <dbReference type="SAM" id="MobiDB-lite"/>
    </source>
</evidence>
<organism evidence="3">
    <name type="scientific">Anthurium amnicola</name>
    <dbReference type="NCBI Taxonomy" id="1678845"/>
    <lineage>
        <taxon>Eukaryota</taxon>
        <taxon>Viridiplantae</taxon>
        <taxon>Streptophyta</taxon>
        <taxon>Embryophyta</taxon>
        <taxon>Tracheophyta</taxon>
        <taxon>Spermatophyta</taxon>
        <taxon>Magnoliopsida</taxon>
        <taxon>Liliopsida</taxon>
        <taxon>Araceae</taxon>
        <taxon>Pothoideae</taxon>
        <taxon>Potheae</taxon>
        <taxon>Anthurium</taxon>
    </lineage>
</organism>
<feature type="compositionally biased region" description="Basic residues" evidence="1">
    <location>
        <begin position="61"/>
        <end position="77"/>
    </location>
</feature>
<sequence length="290" mass="31038">RGQRSMDGWGGCCLLRPVGDADVASKVERILLRFRPIAPKPASPGGSPPPSASLGDDPTGRRRGRRTGSSRRGRKRRACPDEPVAKKRAPPPAEDLVTLQLMPETPQRKEVPASAGTAWASTSPPLMPTSPPLMSDLGLSCAARPVGLDWPGEVPAMSWLTLECVTETCWQVGEGRLPTQADARRAMEEDPCPAFLSDSSHRVAWTNAAYGRMVTPSGEQVRGEAAAVLVTKGRLPATVAAACGGFSCRLRVRCRGEKGSLTAPCDVWRLAEEGWLAWRLDVKAALSLGR</sequence>
<evidence type="ECO:0000259" key="2">
    <source>
        <dbReference type="Pfam" id="PF25821"/>
    </source>
</evidence>
<dbReference type="Pfam" id="PF25821">
    <property type="entry name" value="DUF7950"/>
    <property type="match status" value="1"/>
</dbReference>
<reference evidence="3" key="1">
    <citation type="submission" date="2015-07" db="EMBL/GenBank/DDBJ databases">
        <title>Transcriptome Assembly of Anthurium amnicola.</title>
        <authorList>
            <person name="Suzuki J."/>
        </authorList>
    </citation>
    <scope>NUCLEOTIDE SEQUENCE</scope>
</reference>
<feature type="domain" description="DUF7950" evidence="2">
    <location>
        <begin position="157"/>
        <end position="287"/>
    </location>
</feature>
<gene>
    <name evidence="3" type="ORF">g.54290</name>
</gene>
<evidence type="ECO:0000313" key="3">
    <source>
        <dbReference type="EMBL" id="JAT62626.1"/>
    </source>
</evidence>
<feature type="region of interest" description="Disordered" evidence="1">
    <location>
        <begin position="34"/>
        <end position="97"/>
    </location>
</feature>
<dbReference type="AlphaFoldDB" id="A0A1D1Z6X7"/>
<protein>
    <recommendedName>
        <fullName evidence="2">DUF7950 domain-containing protein</fullName>
    </recommendedName>
</protein>